<dbReference type="PANTHER" id="PTHR30363:SF4">
    <property type="entry name" value="GLYCEROL-3-PHOSPHATE REGULON REPRESSOR"/>
    <property type="match status" value="1"/>
</dbReference>
<gene>
    <name evidence="7" type="ORF">brsh051_22890</name>
</gene>
<feature type="domain" description="HTH deoR-type" evidence="6">
    <location>
        <begin position="3"/>
        <end position="58"/>
    </location>
</feature>
<evidence type="ECO:0000256" key="5">
    <source>
        <dbReference type="ARBA" id="ARBA00024937"/>
    </source>
</evidence>
<keyword evidence="4" id="KW-0804">Transcription</keyword>
<dbReference type="Gene3D" id="3.40.50.1360">
    <property type="match status" value="1"/>
</dbReference>
<dbReference type="GO" id="GO:0003677">
    <property type="term" value="F:DNA binding"/>
    <property type="evidence" value="ECO:0007669"/>
    <property type="project" value="UniProtKB-KW"/>
</dbReference>
<dbReference type="InterPro" id="IPR036390">
    <property type="entry name" value="WH_DNA-bd_sf"/>
</dbReference>
<dbReference type="Pfam" id="PF08220">
    <property type="entry name" value="HTH_DeoR"/>
    <property type="match status" value="1"/>
</dbReference>
<dbReference type="Gene3D" id="1.10.10.10">
    <property type="entry name" value="Winged helix-like DNA-binding domain superfamily/Winged helix DNA-binding domain"/>
    <property type="match status" value="1"/>
</dbReference>
<dbReference type="InterPro" id="IPR037171">
    <property type="entry name" value="NagB/RpiA_transferase-like"/>
</dbReference>
<evidence type="ECO:0000256" key="3">
    <source>
        <dbReference type="ARBA" id="ARBA00023015"/>
    </source>
</evidence>
<dbReference type="PROSITE" id="PS51000">
    <property type="entry name" value="HTH_DEOR_2"/>
    <property type="match status" value="1"/>
</dbReference>
<accession>A0AAN0KGY6</accession>
<dbReference type="KEGG" id="broo:brsh051_22890"/>
<evidence type="ECO:0000256" key="4">
    <source>
        <dbReference type="ARBA" id="ARBA00023163"/>
    </source>
</evidence>
<dbReference type="SUPFAM" id="SSF46785">
    <property type="entry name" value="Winged helix' DNA-binding domain"/>
    <property type="match status" value="1"/>
</dbReference>
<dbReference type="AlphaFoldDB" id="A0AAN0KGY6"/>
<dbReference type="SMART" id="SM01134">
    <property type="entry name" value="DeoRC"/>
    <property type="match status" value="1"/>
</dbReference>
<evidence type="ECO:0000256" key="2">
    <source>
        <dbReference type="ARBA" id="ARBA00022491"/>
    </source>
</evidence>
<dbReference type="SMART" id="SM00420">
    <property type="entry name" value="HTH_DEOR"/>
    <property type="match status" value="1"/>
</dbReference>
<dbReference type="Proteomes" id="UP001431656">
    <property type="component" value="Chromosome"/>
</dbReference>
<comment type="function">
    <text evidence="5">Repressor of the lactose catabolism operon. Galactose-6-phosphate is the inducer.</text>
</comment>
<dbReference type="Pfam" id="PF00455">
    <property type="entry name" value="DeoRC"/>
    <property type="match status" value="1"/>
</dbReference>
<dbReference type="InterPro" id="IPR050313">
    <property type="entry name" value="Carb_Metab_HTH_regulators"/>
</dbReference>
<protein>
    <recommendedName>
        <fullName evidence="1">Lactose phosphotransferase system repressor</fullName>
    </recommendedName>
</protein>
<dbReference type="EMBL" id="AP028056">
    <property type="protein sequence ID" value="BEH03008.1"/>
    <property type="molecule type" value="Genomic_DNA"/>
</dbReference>
<name>A0AAN0KGY6_9ACTN</name>
<sequence length="253" mass="26930">MYAEERRQLICDALDRDGRVTVAELAERYDVVTETIRRDLDTLESSGLLTRVHGGAIAKRTADPEPDLPTRLSTNTAAKKRIALAASRFLPSGPLKSVLLDAGSTTLELVGYLSGRNLQVVTNAVGIAQAALMVTTDRLDLLPGRLRHSTHAAVGVDTVQALSRLHPDVAFIGCNGMSAAGFTTPDVDEAATKTAMVTQAGRRIVLADSSKAGLVQLVTFAELGEIDVLVTDSGLSDSYTQLFEDNGIEVVRA</sequence>
<keyword evidence="2" id="KW-0678">Repressor</keyword>
<reference evidence="7" key="1">
    <citation type="journal article" date="2024" name="Int. J. Syst. Evol. Microbiol.">
        <title>Brooklawnia propionicigenes sp. nov., a facultatively anaerobic, propionate-producing bacterium isolated from a methanogenic reactor treating waste from cattle farms.</title>
        <authorList>
            <person name="Akita Y."/>
            <person name="Ueki A."/>
            <person name="Tonouchi A."/>
            <person name="Sugawara Y."/>
            <person name="Honma S."/>
            <person name="Kaku N."/>
            <person name="Ueki K."/>
        </authorList>
    </citation>
    <scope>NUCLEOTIDE SEQUENCE</scope>
    <source>
        <strain evidence="7">SH051</strain>
    </source>
</reference>
<dbReference type="SUPFAM" id="SSF100950">
    <property type="entry name" value="NagB/RpiA/CoA transferase-like"/>
    <property type="match status" value="1"/>
</dbReference>
<dbReference type="InterPro" id="IPR001034">
    <property type="entry name" value="DeoR_HTH"/>
</dbReference>
<evidence type="ECO:0000313" key="7">
    <source>
        <dbReference type="EMBL" id="BEH03008.1"/>
    </source>
</evidence>
<keyword evidence="7" id="KW-0238">DNA-binding</keyword>
<dbReference type="InterPro" id="IPR014036">
    <property type="entry name" value="DeoR-like_C"/>
</dbReference>
<dbReference type="InterPro" id="IPR036388">
    <property type="entry name" value="WH-like_DNA-bd_sf"/>
</dbReference>
<evidence type="ECO:0000259" key="6">
    <source>
        <dbReference type="PROSITE" id="PS51000"/>
    </source>
</evidence>
<keyword evidence="3" id="KW-0805">Transcription regulation</keyword>
<keyword evidence="8" id="KW-1185">Reference proteome</keyword>
<organism evidence="7 8">
    <name type="scientific">Brooklawnia propionicigenes</name>
    <dbReference type="NCBI Taxonomy" id="3041175"/>
    <lineage>
        <taxon>Bacteria</taxon>
        <taxon>Bacillati</taxon>
        <taxon>Actinomycetota</taxon>
        <taxon>Actinomycetes</taxon>
        <taxon>Propionibacteriales</taxon>
        <taxon>Propionibacteriaceae</taxon>
        <taxon>Brooklawnia</taxon>
    </lineage>
</organism>
<evidence type="ECO:0000256" key="1">
    <source>
        <dbReference type="ARBA" id="ARBA00021390"/>
    </source>
</evidence>
<dbReference type="GO" id="GO:0003700">
    <property type="term" value="F:DNA-binding transcription factor activity"/>
    <property type="evidence" value="ECO:0007669"/>
    <property type="project" value="InterPro"/>
</dbReference>
<dbReference type="PRINTS" id="PR00037">
    <property type="entry name" value="HTHLACR"/>
</dbReference>
<proteinExistence type="predicted"/>
<evidence type="ECO:0000313" key="8">
    <source>
        <dbReference type="Proteomes" id="UP001431656"/>
    </source>
</evidence>
<dbReference type="PANTHER" id="PTHR30363">
    <property type="entry name" value="HTH-TYPE TRANSCRIPTIONAL REGULATOR SRLR-RELATED"/>
    <property type="match status" value="1"/>
</dbReference>